<accession>A0AAU7VJK8</accession>
<sequence>MKRILILASGSLLVLTILFFNLQHSDKAYIAEEDECFEIYKLE</sequence>
<gene>
    <name evidence="1" type="ORF">PRVXT_002249</name>
</gene>
<name>A0AAU7VJK8_9FIRM</name>
<reference evidence="1" key="1">
    <citation type="journal article" date="2013" name="Extremophiles">
        <title>Proteinivorax tanatarense gen. nov., sp. nov., an anaerobic, haloalkaliphilic, proteolytic bacterium isolated from a decaying algal bloom, and proposal of Proteinivoraceae fam. nov.</title>
        <authorList>
            <person name="Kevbrin V."/>
            <person name="Boltyanskaya Y."/>
            <person name="Zhilina T."/>
            <person name="Kolganova T."/>
            <person name="Lavrentjeva E."/>
            <person name="Kuznetsov B."/>
        </authorList>
    </citation>
    <scope>NUCLEOTIDE SEQUENCE</scope>
    <source>
        <strain evidence="1">Z-910T</strain>
    </source>
</reference>
<proteinExistence type="predicted"/>
<dbReference type="RefSeq" id="WP_350342980.1">
    <property type="nucleotide sequence ID" value="NZ_CP158367.1"/>
</dbReference>
<organism evidence="1">
    <name type="scientific">Proteinivorax tanatarense</name>
    <dbReference type="NCBI Taxonomy" id="1260629"/>
    <lineage>
        <taxon>Bacteria</taxon>
        <taxon>Bacillati</taxon>
        <taxon>Bacillota</taxon>
        <taxon>Clostridia</taxon>
        <taxon>Eubacteriales</taxon>
        <taxon>Proteinivoracaceae</taxon>
        <taxon>Proteinivorax</taxon>
    </lineage>
</organism>
<evidence type="ECO:0000313" key="1">
    <source>
        <dbReference type="EMBL" id="XBX74222.1"/>
    </source>
</evidence>
<dbReference type="AlphaFoldDB" id="A0AAU7VJK8"/>
<dbReference type="EMBL" id="CP158367">
    <property type="protein sequence ID" value="XBX74222.1"/>
    <property type="molecule type" value="Genomic_DNA"/>
</dbReference>
<reference evidence="1" key="2">
    <citation type="submission" date="2024-06" db="EMBL/GenBank/DDBJ databases">
        <authorList>
            <person name="Petrova K.O."/>
            <person name="Toshchakov S.V."/>
            <person name="Boltjanskaja Y.V."/>
            <person name="Kevbrin V."/>
        </authorList>
    </citation>
    <scope>NUCLEOTIDE SEQUENCE</scope>
    <source>
        <strain evidence="1">Z-910T</strain>
    </source>
</reference>
<protein>
    <submittedName>
        <fullName evidence="1">Uncharacterized protein</fullName>
    </submittedName>
</protein>